<sequence>MWPSSASLDGMRHQPRIGQRRHLRVVWRDHAVAALQAERQLGQRRDDALVVAGFRVADQRQQGQPVCGFVVAAGQHRLADMGVGLAAHAQLQQQVVHFLGLQQPFHFRRVGQRRGLAARQHVLACLGALARQQLELGHVGQLGRRQEGRLRADGPAARQLAGQHGRALAAQPVGDVGGGEAGIAQVHALRGQLGQPALEGAGQRQHPALRQRDRLGLVQHGQAQRVVLGQALHHLGGFGHPAPHRFQPVLGGADAEFGLRLQRLFEFGVQLVQPRQQVLQRLVRHLADRLPGCHLAGQIAQFDVVAGKIDHRRQRSQRDARALGQLVDAAVAVVDQQIAFAQPPQNGGQFGIVKVGEALGDFLRRPQRRLGAAAQLSQHQEAHQHFLVAAAEQRDENGQIAPCALQPRHGLQRAGLDAGLEEIGQ</sequence>
<reference evidence="1 2" key="1">
    <citation type="journal article" date="2003" name="Proc. Natl. Acad. Sci. U.S.A.">
        <title>The complete genome sequence of Chromobacterium violaceum reveals remarkable and exploitable bacterial adaptability.</title>
        <authorList>
            <person name="Vasconcelos A.T.R."/>
            <person name="de Almeida D.F."/>
            <person name="Almeida F.C."/>
            <person name="de Almeida L.G.P."/>
            <person name="de Almeida R."/>
            <person name="Goncalves J.A.A."/>
            <person name="Andrade E.M."/>
            <person name="Antonio R.V."/>
            <person name="Araripe J."/>
            <person name="de Araujo M.F.F."/>
            <person name="Filho S.A."/>
            <person name="Azevedo V."/>
            <person name="Batista A.J."/>
            <person name="Bataus L.A.M."/>
            <person name="Batista J.S."/>
            <person name="Belo A."/>
            <person name="vander Berg C."/>
            <person name="Blamey J."/>
            <person name="Bogo M."/>
            <person name="Bonato S."/>
            <person name="Bordignon J."/>
            <person name="Brito C.A."/>
            <person name="Brocchi M."/>
            <person name="Burity H.A."/>
            <person name="Camargo A.A."/>
            <person name="Cardoso D.D.P."/>
            <person name="Carneiro N.P."/>
            <person name="Carraro D.M."/>
            <person name="Carvalho C.M.B."/>
            <person name="Cascardo J.C.M."/>
            <person name="Cavada B.S."/>
            <person name="Chueire L.M.O."/>
            <person name="Pasa T.B.C."/>
            <person name="Duran N."/>
            <person name="Fagundes N."/>
            <person name="Falcao C.L."/>
            <person name="Fantinatti F."/>
            <person name="Farias I.P."/>
            <person name="Felipe M.S.S."/>
            <person name="Ferrari L.P."/>
            <person name="Ferro J.A."/>
            <person name="Ferro M.I.T."/>
            <person name="Franco G.R."/>
            <person name="Freitas N.S.A."/>
            <person name="Furlan L.R."/>
            <person name="Gazzinelli R.T."/>
            <person name="Gomes E.A."/>
            <person name="Goncalves P.R."/>
            <person name="Grangeiro T.B."/>
            <person name="Grattapaglia D."/>
            <person name="Grisard E.C."/>
            <person name="Guimaraes C.T."/>
            <person name="Hanna E.S."/>
            <person name="Hungria M."/>
            <person name="Jardim S.N."/>
            <person name="Laurino J."/>
            <person name="Leoi L.C.T."/>
            <person name="Fassarella L."/>
            <person name="Lima A."/>
            <person name="Loureiro M.F."/>
            <person name="Lyra M.C.P."/>
            <person name="Macedo M."/>
            <person name="Madeira H.M.F."/>
            <person name="Manfio G.P."/>
            <person name="Maranhao A.Q."/>
            <person name="Martins W.S."/>
            <person name="di Mauro S.M.Z."/>
            <person name="de Medeiros S.R.B."/>
            <person name="Meissner R.D.V."/>
            <person name="Menck C.F.M."/>
            <person name="Moreira M.A.M."/>
            <person name="Nascimento F.F."/>
            <person name="Nicolas M.F."/>
            <person name="Oliveira J.G."/>
            <person name="Oliveira S.C."/>
            <person name="Paixao R.F.C."/>
            <person name="Parente J.A."/>
            <person name="Pedrosa F.O."/>
            <person name="Pena S.J.D."/>
            <person name="Perreira J.O."/>
            <person name="Perreira M."/>
            <person name="Pinto L.S.R.C."/>
            <person name="Pinto L.S."/>
            <person name="Porto J.I.R."/>
            <person name="Potrich D.P."/>
            <person name="Neto C.E.R."/>
            <person name="Reis A.M.M."/>
            <person name="Rigo L.U."/>
            <person name="Rondinelli E."/>
            <person name="dos Santos E.B.P."/>
            <person name="Santos F.R."/>
            <person name="Schneider M.P.C."/>
            <person name="Seuanez H.N."/>
            <person name="Silva A.M.R."/>
            <person name="da Silva A.L.C."/>
            <person name="Silva D.W."/>
            <person name="Silva R."/>
            <person name="Simoes I.C."/>
            <person name="Simon D."/>
            <person name="Soares C.M.A."/>
            <person name="Soares R.B.A."/>
            <person name="Souza E.M."/>
            <person name="Souza K.R.L."/>
            <person name="Souza R.C."/>
            <person name="Steffens M.B.R."/>
            <person name="Steindel M."/>
            <person name="Teixeira S.R."/>
            <person name="Urmenyi T."/>
            <person name="Vettore A."/>
            <person name="Wassem R."/>
            <person name="Zaha A."/>
            <person name="Simpson A.J.G."/>
        </authorList>
    </citation>
    <scope>NUCLEOTIDE SEQUENCE [LARGE SCALE GENOMIC DNA]</scope>
    <source>
        <strain evidence="2">ATCC 12472 / DSM 30191 / JCM 1249 / NBRC 12614 / NCIMB 9131 / NCTC 9757</strain>
    </source>
</reference>
<evidence type="ECO:0000313" key="1">
    <source>
        <dbReference type="EMBL" id="AAQ58534.1"/>
    </source>
</evidence>
<keyword evidence="2" id="KW-1185">Reference proteome</keyword>
<dbReference type="AlphaFoldDB" id="Q7NZR2"/>
<dbReference type="HOGENOM" id="CLU_645113_0_0_4"/>
<protein>
    <submittedName>
        <fullName evidence="1">Uncharacterized protein</fullName>
    </submittedName>
</protein>
<evidence type="ECO:0000313" key="2">
    <source>
        <dbReference type="Proteomes" id="UP000001424"/>
    </source>
</evidence>
<dbReference type="EMBL" id="AE016825">
    <property type="protein sequence ID" value="AAQ58534.1"/>
    <property type="molecule type" value="Genomic_DNA"/>
</dbReference>
<accession>Q7NZR2</accession>
<proteinExistence type="predicted"/>
<dbReference type="Proteomes" id="UP000001424">
    <property type="component" value="Chromosome"/>
</dbReference>
<dbReference type="KEGG" id="cvi:CV_0859"/>
<organism evidence="1 2">
    <name type="scientific">Chromobacterium violaceum (strain ATCC 12472 / DSM 30191 / JCM 1249 / CCUG 213 / NBRC 12614 / NCIMB 9131 / NCTC 9757 / MK)</name>
    <dbReference type="NCBI Taxonomy" id="243365"/>
    <lineage>
        <taxon>Bacteria</taxon>
        <taxon>Pseudomonadati</taxon>
        <taxon>Pseudomonadota</taxon>
        <taxon>Betaproteobacteria</taxon>
        <taxon>Neisseriales</taxon>
        <taxon>Chromobacteriaceae</taxon>
        <taxon>Chromobacterium</taxon>
    </lineage>
</organism>
<gene>
    <name evidence="1" type="ordered locus">CV_0859</name>
</gene>
<dbReference type="STRING" id="243365.CV_0859"/>
<name>Q7NZR2_CHRVO</name>